<evidence type="ECO:0000256" key="3">
    <source>
        <dbReference type="ARBA" id="ARBA00022679"/>
    </source>
</evidence>
<dbReference type="InterPro" id="IPR050108">
    <property type="entry name" value="CDK"/>
</dbReference>
<evidence type="ECO:0000259" key="7">
    <source>
        <dbReference type="PROSITE" id="PS50011"/>
    </source>
</evidence>
<keyword evidence="3" id="KW-0808">Transferase</keyword>
<evidence type="ECO:0000313" key="8">
    <source>
        <dbReference type="EMBL" id="GFH26171.1"/>
    </source>
</evidence>
<dbReference type="PROSITE" id="PS00108">
    <property type="entry name" value="PROTEIN_KINASE_ST"/>
    <property type="match status" value="1"/>
</dbReference>
<dbReference type="FunFam" id="1.10.510.10:FF:000624">
    <property type="entry name" value="Mitogen-activated protein kinase"/>
    <property type="match status" value="1"/>
</dbReference>
<dbReference type="GO" id="GO:0008353">
    <property type="term" value="F:RNA polymerase II CTD heptapeptide repeat kinase activity"/>
    <property type="evidence" value="ECO:0007669"/>
    <property type="project" value="TreeGrafter"/>
</dbReference>
<dbReference type="PANTHER" id="PTHR24056">
    <property type="entry name" value="CELL DIVISION PROTEIN KINASE"/>
    <property type="match status" value="1"/>
</dbReference>
<dbReference type="EMBL" id="BLLF01003044">
    <property type="protein sequence ID" value="GFH26171.1"/>
    <property type="molecule type" value="Genomic_DNA"/>
</dbReference>
<keyword evidence="2" id="KW-0723">Serine/threonine-protein kinase</keyword>
<evidence type="ECO:0000256" key="1">
    <source>
        <dbReference type="ARBA" id="ARBA00006485"/>
    </source>
</evidence>
<feature type="domain" description="Protein kinase" evidence="7">
    <location>
        <begin position="1"/>
        <end position="240"/>
    </location>
</feature>
<dbReference type="AlphaFoldDB" id="A0A699ZUS3"/>
<proteinExistence type="inferred from homology"/>
<dbReference type="SMART" id="SM00220">
    <property type="entry name" value="S_TKc"/>
    <property type="match status" value="1"/>
</dbReference>
<dbReference type="PROSITE" id="PS50011">
    <property type="entry name" value="PROTEIN_KINASE_DOM"/>
    <property type="match status" value="1"/>
</dbReference>
<dbReference type="PANTHER" id="PTHR24056:SF546">
    <property type="entry name" value="CYCLIN-DEPENDENT KINASE 12"/>
    <property type="match status" value="1"/>
</dbReference>
<comment type="similarity">
    <text evidence="1">Belongs to the protein kinase superfamily. CMGC Ser/Thr protein kinase family. CDC2/CDKX subfamily.</text>
</comment>
<dbReference type="InterPro" id="IPR011009">
    <property type="entry name" value="Kinase-like_dom_sf"/>
</dbReference>
<dbReference type="InterPro" id="IPR008271">
    <property type="entry name" value="Ser/Thr_kinase_AS"/>
</dbReference>
<reference evidence="8 9" key="1">
    <citation type="submission" date="2020-02" db="EMBL/GenBank/DDBJ databases">
        <title>Draft genome sequence of Haematococcus lacustris strain NIES-144.</title>
        <authorList>
            <person name="Morimoto D."/>
            <person name="Nakagawa S."/>
            <person name="Yoshida T."/>
            <person name="Sawayama S."/>
        </authorList>
    </citation>
    <scope>NUCLEOTIDE SEQUENCE [LARGE SCALE GENOMIC DNA]</scope>
    <source>
        <strain evidence="8 9">NIES-144</strain>
    </source>
</reference>
<name>A0A699ZUS3_HAELA</name>
<dbReference type="GO" id="GO:0000307">
    <property type="term" value="C:cyclin-dependent protein kinase holoenzyme complex"/>
    <property type="evidence" value="ECO:0007669"/>
    <property type="project" value="TreeGrafter"/>
</dbReference>
<gene>
    <name evidence="8" type="ORF">HaLaN_24272</name>
</gene>
<evidence type="ECO:0000256" key="2">
    <source>
        <dbReference type="ARBA" id="ARBA00022527"/>
    </source>
</evidence>
<keyword evidence="9" id="KW-1185">Reference proteome</keyword>
<keyword evidence="5 8" id="KW-0418">Kinase</keyword>
<dbReference type="SUPFAM" id="SSF56112">
    <property type="entry name" value="Protein kinase-like (PK-like)"/>
    <property type="match status" value="1"/>
</dbReference>
<dbReference type="Proteomes" id="UP000485058">
    <property type="component" value="Unassembled WGS sequence"/>
</dbReference>
<dbReference type="GO" id="GO:0005634">
    <property type="term" value="C:nucleus"/>
    <property type="evidence" value="ECO:0007669"/>
    <property type="project" value="TreeGrafter"/>
</dbReference>
<dbReference type="Gene3D" id="1.10.510.10">
    <property type="entry name" value="Transferase(Phosphotransferase) domain 1"/>
    <property type="match status" value="1"/>
</dbReference>
<dbReference type="GO" id="GO:0032968">
    <property type="term" value="P:positive regulation of transcription elongation by RNA polymerase II"/>
    <property type="evidence" value="ECO:0007669"/>
    <property type="project" value="TreeGrafter"/>
</dbReference>
<dbReference type="InterPro" id="IPR000719">
    <property type="entry name" value="Prot_kinase_dom"/>
</dbReference>
<dbReference type="Pfam" id="PF00069">
    <property type="entry name" value="Pkinase"/>
    <property type="match status" value="1"/>
</dbReference>
<organism evidence="8 9">
    <name type="scientific">Haematococcus lacustris</name>
    <name type="common">Green alga</name>
    <name type="synonym">Haematococcus pluvialis</name>
    <dbReference type="NCBI Taxonomy" id="44745"/>
    <lineage>
        <taxon>Eukaryota</taxon>
        <taxon>Viridiplantae</taxon>
        <taxon>Chlorophyta</taxon>
        <taxon>core chlorophytes</taxon>
        <taxon>Chlorophyceae</taxon>
        <taxon>CS clade</taxon>
        <taxon>Chlamydomonadales</taxon>
        <taxon>Haematococcaceae</taxon>
        <taxon>Haematococcus</taxon>
    </lineage>
</organism>
<dbReference type="GO" id="GO:0005524">
    <property type="term" value="F:ATP binding"/>
    <property type="evidence" value="ECO:0007669"/>
    <property type="project" value="UniProtKB-KW"/>
</dbReference>
<protein>
    <submittedName>
        <fullName evidence="8">Protein kinase domain-containing protein</fullName>
    </submittedName>
</protein>
<comment type="caution">
    <text evidence="8">The sequence shown here is derived from an EMBL/GenBank/DDBJ whole genome shotgun (WGS) entry which is preliminary data.</text>
</comment>
<evidence type="ECO:0000313" key="9">
    <source>
        <dbReference type="Proteomes" id="UP000485058"/>
    </source>
</evidence>
<keyword evidence="4" id="KW-0547">Nucleotide-binding</keyword>
<keyword evidence="6" id="KW-0067">ATP-binding</keyword>
<evidence type="ECO:0000256" key="4">
    <source>
        <dbReference type="ARBA" id="ARBA00022741"/>
    </source>
</evidence>
<evidence type="ECO:0000256" key="6">
    <source>
        <dbReference type="ARBA" id="ARBA00022840"/>
    </source>
</evidence>
<sequence>MCAVHKNNNYKGSIYMVFDYAEHDLTGLMDSNKFKFTEAQVKCIMKQLLKGLAYVHGNGVLHRDLKASNILIDKHGSVKLADFGLARTWQERQDSRLTNRVITLWYRPPELLLGAERYGPEVDMWSVGAIFAELLVGKPIFPGSNEMEQLDKIFAILGTPNETSWPGIDSLKLQHWPAVPKNKYPKGLGLRSWVRETALRAGHQAAINPAAVALLEKLLTLDPTRRIDAINAFQVCLPAMPAAQQPVGPNA</sequence>
<evidence type="ECO:0000256" key="5">
    <source>
        <dbReference type="ARBA" id="ARBA00022777"/>
    </source>
</evidence>
<accession>A0A699ZUS3</accession>